<accession>A0A0F9REI7</accession>
<proteinExistence type="predicted"/>
<dbReference type="AlphaFoldDB" id="A0A0F9REI7"/>
<protein>
    <recommendedName>
        <fullName evidence="2">STAS domain-containing protein</fullName>
    </recommendedName>
</protein>
<sequence length="123" mass="13471">MTVTASVDDSVVVLAVDYPDKEARDQLAAKELGRRLCEEYEKHAEAGAPCVVSIVPDVAGSRIVYGIFEAYKVVVQNKGALFLVGYPDEYLASITALGMTTLPHFHMENSVADAVERARREVR</sequence>
<organism evidence="1">
    <name type="scientific">marine sediment metagenome</name>
    <dbReference type="NCBI Taxonomy" id="412755"/>
    <lineage>
        <taxon>unclassified sequences</taxon>
        <taxon>metagenomes</taxon>
        <taxon>ecological metagenomes</taxon>
    </lineage>
</organism>
<reference evidence="1" key="1">
    <citation type="journal article" date="2015" name="Nature">
        <title>Complex archaea that bridge the gap between prokaryotes and eukaryotes.</title>
        <authorList>
            <person name="Spang A."/>
            <person name="Saw J.H."/>
            <person name="Jorgensen S.L."/>
            <person name="Zaremba-Niedzwiedzka K."/>
            <person name="Martijn J."/>
            <person name="Lind A.E."/>
            <person name="van Eijk R."/>
            <person name="Schleper C."/>
            <person name="Guy L."/>
            <person name="Ettema T.J."/>
        </authorList>
    </citation>
    <scope>NUCLEOTIDE SEQUENCE</scope>
</reference>
<gene>
    <name evidence="1" type="ORF">LCGC14_0983320</name>
</gene>
<comment type="caution">
    <text evidence="1">The sequence shown here is derived from an EMBL/GenBank/DDBJ whole genome shotgun (WGS) entry which is preliminary data.</text>
</comment>
<evidence type="ECO:0000313" key="1">
    <source>
        <dbReference type="EMBL" id="KKN15693.1"/>
    </source>
</evidence>
<evidence type="ECO:0008006" key="2">
    <source>
        <dbReference type="Google" id="ProtNLM"/>
    </source>
</evidence>
<name>A0A0F9REI7_9ZZZZ</name>
<dbReference type="EMBL" id="LAZR01003687">
    <property type="protein sequence ID" value="KKN15693.1"/>
    <property type="molecule type" value="Genomic_DNA"/>
</dbReference>